<feature type="signal peptide" evidence="7">
    <location>
        <begin position="1"/>
        <end position="20"/>
    </location>
</feature>
<protein>
    <recommendedName>
        <fullName evidence="6">7,8-dihydroneopterin aldolase</fullName>
        <ecNumber evidence="6">4.1.2.25</ecNumber>
    </recommendedName>
</protein>
<keyword evidence="9" id="KW-1185">Reference proteome</keyword>
<evidence type="ECO:0000259" key="8">
    <source>
        <dbReference type="SMART" id="SM00905"/>
    </source>
</evidence>
<name>A0ABM0W6L8_CAMSA</name>
<comment type="similarity">
    <text evidence="3 6">Belongs to the DHNA family.</text>
</comment>
<dbReference type="NCBIfam" id="TIGR00525">
    <property type="entry name" value="folB"/>
    <property type="match status" value="1"/>
</dbReference>
<evidence type="ECO:0000256" key="1">
    <source>
        <dbReference type="ARBA" id="ARBA00001353"/>
    </source>
</evidence>
<dbReference type="CDD" id="cd00534">
    <property type="entry name" value="DHNA_DHNTPE"/>
    <property type="match status" value="1"/>
</dbReference>
<comment type="function">
    <text evidence="6">Catalyzes the conversion of 7,8-dihydroneopterin to 6-hydroxymethyl-7,8-dihydropterin.</text>
</comment>
<organism evidence="9 10">
    <name type="scientific">Camelina sativa</name>
    <name type="common">False flax</name>
    <name type="synonym">Myagrum sativum</name>
    <dbReference type="NCBI Taxonomy" id="90675"/>
    <lineage>
        <taxon>Eukaryota</taxon>
        <taxon>Viridiplantae</taxon>
        <taxon>Streptophyta</taxon>
        <taxon>Embryophyta</taxon>
        <taxon>Tracheophyta</taxon>
        <taxon>Spermatophyta</taxon>
        <taxon>Magnoliopsida</taxon>
        <taxon>eudicotyledons</taxon>
        <taxon>Gunneridae</taxon>
        <taxon>Pentapetalae</taxon>
        <taxon>rosids</taxon>
        <taxon>malvids</taxon>
        <taxon>Brassicales</taxon>
        <taxon>Brassicaceae</taxon>
        <taxon>Camelineae</taxon>
        <taxon>Camelina</taxon>
    </lineage>
</organism>
<dbReference type="PANTHER" id="PTHR42844">
    <property type="entry name" value="DIHYDRONEOPTERIN ALDOLASE 1-RELATED"/>
    <property type="match status" value="1"/>
</dbReference>
<reference evidence="9" key="1">
    <citation type="journal article" date="2014" name="Nat. Commun.">
        <title>The emerging biofuel crop Camelina sativa retains a highly undifferentiated hexaploid genome structure.</title>
        <authorList>
            <person name="Kagale S."/>
            <person name="Koh C."/>
            <person name="Nixon J."/>
            <person name="Bollina V."/>
            <person name="Clarke W.E."/>
            <person name="Tuteja R."/>
            <person name="Spillane C."/>
            <person name="Robinson S.J."/>
            <person name="Links M.G."/>
            <person name="Clarke C."/>
            <person name="Higgins E.E."/>
            <person name="Huebert T."/>
            <person name="Sharpe A.G."/>
            <person name="Parkin I.A."/>
        </authorList>
    </citation>
    <scope>NUCLEOTIDE SEQUENCE [LARGE SCALE GENOMIC DNA]</scope>
    <source>
        <strain evidence="9">cv. DH55</strain>
    </source>
</reference>
<keyword evidence="5 6" id="KW-0456">Lyase</keyword>
<feature type="domain" description="Dihydroneopterin aldolase/epimerase" evidence="8">
    <location>
        <begin position="42"/>
        <end position="155"/>
    </location>
</feature>
<dbReference type="PANTHER" id="PTHR42844:SF1">
    <property type="entry name" value="DIHYDRONEOPTERIN ALDOLASE 1-RELATED"/>
    <property type="match status" value="1"/>
</dbReference>
<gene>
    <name evidence="10" type="primary">LOC104746607</name>
</gene>
<dbReference type="SMART" id="SM00905">
    <property type="entry name" value="FolB"/>
    <property type="match status" value="1"/>
</dbReference>
<dbReference type="RefSeq" id="XP_010466430.1">
    <property type="nucleotide sequence ID" value="XM_010468128.2"/>
</dbReference>
<dbReference type="Proteomes" id="UP000694864">
    <property type="component" value="Chromosome 15"/>
</dbReference>
<keyword evidence="7" id="KW-0732">Signal</keyword>
<evidence type="ECO:0000256" key="7">
    <source>
        <dbReference type="SAM" id="SignalP"/>
    </source>
</evidence>
<evidence type="ECO:0000256" key="4">
    <source>
        <dbReference type="ARBA" id="ARBA00022909"/>
    </source>
</evidence>
<dbReference type="GeneID" id="104746607"/>
<evidence type="ECO:0000313" key="9">
    <source>
        <dbReference type="Proteomes" id="UP000694864"/>
    </source>
</evidence>
<proteinExistence type="inferred from homology"/>
<evidence type="ECO:0000256" key="5">
    <source>
        <dbReference type="ARBA" id="ARBA00023239"/>
    </source>
</evidence>
<keyword evidence="4 6" id="KW-0289">Folate biosynthesis</keyword>
<dbReference type="Pfam" id="PF02152">
    <property type="entry name" value="FolB"/>
    <property type="match status" value="1"/>
</dbReference>
<dbReference type="InterPro" id="IPR006156">
    <property type="entry name" value="Dihydroneopterin_aldolase"/>
</dbReference>
<comment type="catalytic activity">
    <reaction evidence="1 6">
        <text>7,8-dihydroneopterin = 6-hydroxymethyl-7,8-dihydropterin + glycolaldehyde</text>
        <dbReference type="Rhea" id="RHEA:10540"/>
        <dbReference type="ChEBI" id="CHEBI:17001"/>
        <dbReference type="ChEBI" id="CHEBI:17071"/>
        <dbReference type="ChEBI" id="CHEBI:44841"/>
        <dbReference type="EC" id="4.1.2.25"/>
    </reaction>
</comment>
<reference evidence="10" key="2">
    <citation type="submission" date="2025-08" db="UniProtKB">
        <authorList>
            <consortium name="RefSeq"/>
        </authorList>
    </citation>
    <scope>IDENTIFICATION</scope>
    <source>
        <tissue evidence="10">Leaf</tissue>
    </source>
</reference>
<evidence type="ECO:0000256" key="3">
    <source>
        <dbReference type="ARBA" id="ARBA00005708"/>
    </source>
</evidence>
<dbReference type="InterPro" id="IPR043133">
    <property type="entry name" value="GTP-CH-I_C/QueF"/>
</dbReference>
<accession>A0ABM0W6L8</accession>
<evidence type="ECO:0000313" key="10">
    <source>
        <dbReference type="RefSeq" id="XP_010466430.1"/>
    </source>
</evidence>
<comment type="pathway">
    <text evidence="2 6">Cofactor biosynthesis; tetrahydrofolate biosynthesis; 2-amino-4-hydroxy-6-hydroxymethyl-7,8-dihydropteridine diphosphate from 7,8-dihydroneopterin triphosphate: step 3/4.</text>
</comment>
<evidence type="ECO:0000256" key="6">
    <source>
        <dbReference type="RuleBase" id="RU362079"/>
    </source>
</evidence>
<dbReference type="Gene3D" id="3.30.1130.10">
    <property type="match status" value="1"/>
</dbReference>
<dbReference type="NCBIfam" id="TIGR00526">
    <property type="entry name" value="folB_dom"/>
    <property type="match status" value="1"/>
</dbReference>
<evidence type="ECO:0000256" key="2">
    <source>
        <dbReference type="ARBA" id="ARBA00005013"/>
    </source>
</evidence>
<feature type="chain" id="PRO_5046808964" description="7,8-dihydroneopterin aldolase" evidence="7">
    <location>
        <begin position="21"/>
        <end position="159"/>
    </location>
</feature>
<sequence>MQSTLLLLTNVFLVLAGCLTETTALATLEQRESSDPMLEDKLILRGLKFYGFHGVLPEEKKLGNTFIVDLDVWLNLKPAIESDNLADTVSFDETFSLVKRIVEGPSKNLVETVADLIASQMLETFPKINVVRVKLGTPNPTLLECTDYVGAEIFRKRKH</sequence>
<dbReference type="SUPFAM" id="SSF55620">
    <property type="entry name" value="Tetrahydrobiopterin biosynthesis enzymes-like"/>
    <property type="match status" value="1"/>
</dbReference>
<dbReference type="EC" id="4.1.2.25" evidence="6"/>
<dbReference type="InterPro" id="IPR006157">
    <property type="entry name" value="FolB_dom"/>
</dbReference>